<evidence type="ECO:0000313" key="2">
    <source>
        <dbReference type="EMBL" id="BAX80064.1"/>
    </source>
</evidence>
<dbReference type="GO" id="GO:0008757">
    <property type="term" value="F:S-adenosylmethionine-dependent methyltransferase activity"/>
    <property type="evidence" value="ECO:0007669"/>
    <property type="project" value="InterPro"/>
</dbReference>
<dbReference type="Proteomes" id="UP000218267">
    <property type="component" value="Chromosome"/>
</dbReference>
<name>A0A1Y1CIA9_9BACT</name>
<sequence length="312" mass="36106">MTNSVKNAARKLALKTQKIIESNTGFKITYNKFKDDLNLYVQQYGEDSVKKRAFYNICAGGHGGFGGYFYHPFWTNIDVEAPILLDGWERYNPEKDIMHDLLDKTPLPLESDSAEIIQSQYTIEHLDDEAAAYFFKEAYRSLKPGGVFKVVAPNSELDYNAYLNNDKTYYSWVDIQSSDRHHPVYGYKTRLNQASFEQVALVHFAANASTIHSEDNPQQIQDEEFNHIMNTMKMEDALDYCSSRCSVEIQRKYRSNHINWWNHDKLIKALKTAGFSKVQIMAPGQSSARVLRNRKYFDNLWNFVALFVEAVK</sequence>
<reference evidence="2 3" key="1">
    <citation type="journal article" date="2018" name="Mar. Genomics">
        <title>Complete genome sequence of Marinifilaceae bacterium strain SPP2, isolated from the Antarctic marine sediment.</title>
        <authorList>
            <person name="Watanabe M."/>
            <person name="Kojima H."/>
            <person name="Fukui M."/>
        </authorList>
    </citation>
    <scope>NUCLEOTIDE SEQUENCE [LARGE SCALE GENOMIC DNA]</scope>
    <source>
        <strain evidence="2 3">SPP2</strain>
    </source>
</reference>
<keyword evidence="3" id="KW-1185">Reference proteome</keyword>
<accession>A0A1Y1CIA9</accession>
<dbReference type="RefSeq" id="WP_096428939.1">
    <property type="nucleotide sequence ID" value="NZ_AP018042.1"/>
</dbReference>
<dbReference type="EMBL" id="AP018042">
    <property type="protein sequence ID" value="BAX80064.1"/>
    <property type="molecule type" value="Genomic_DNA"/>
</dbReference>
<proteinExistence type="predicted"/>
<dbReference type="SUPFAM" id="SSF53335">
    <property type="entry name" value="S-adenosyl-L-methionine-dependent methyltransferases"/>
    <property type="match status" value="1"/>
</dbReference>
<dbReference type="KEGG" id="mbas:ALGA_1689"/>
<dbReference type="Pfam" id="PF08241">
    <property type="entry name" value="Methyltransf_11"/>
    <property type="match status" value="1"/>
</dbReference>
<dbReference type="InterPro" id="IPR013216">
    <property type="entry name" value="Methyltransf_11"/>
</dbReference>
<organism evidence="2 3">
    <name type="scientific">Labilibaculum antarcticum</name>
    <dbReference type="NCBI Taxonomy" id="1717717"/>
    <lineage>
        <taxon>Bacteria</taxon>
        <taxon>Pseudomonadati</taxon>
        <taxon>Bacteroidota</taxon>
        <taxon>Bacteroidia</taxon>
        <taxon>Marinilabiliales</taxon>
        <taxon>Marinifilaceae</taxon>
        <taxon>Labilibaculum</taxon>
    </lineage>
</organism>
<gene>
    <name evidence="2" type="ORF">ALGA_1689</name>
</gene>
<dbReference type="Gene3D" id="3.40.50.150">
    <property type="entry name" value="Vaccinia Virus protein VP39"/>
    <property type="match status" value="1"/>
</dbReference>
<protein>
    <recommendedName>
        <fullName evidence="1">Methyltransferase type 11 domain-containing protein</fullName>
    </recommendedName>
</protein>
<dbReference type="OrthoDB" id="3896938at2"/>
<dbReference type="InterPro" id="IPR029063">
    <property type="entry name" value="SAM-dependent_MTases_sf"/>
</dbReference>
<evidence type="ECO:0000313" key="3">
    <source>
        <dbReference type="Proteomes" id="UP000218267"/>
    </source>
</evidence>
<dbReference type="AlphaFoldDB" id="A0A1Y1CIA9"/>
<evidence type="ECO:0000259" key="1">
    <source>
        <dbReference type="Pfam" id="PF08241"/>
    </source>
</evidence>
<reference evidence="3" key="2">
    <citation type="journal article" date="2020" name="Antonie Van Leeuwenhoek">
        <title>Labilibaculum antarcticum sp. nov., a novel facultative anaerobic, psychrotorelant bacterium isolated from marine sediment of Antarctica.</title>
        <authorList>
            <person name="Watanabe M."/>
            <person name="Kojima H."/>
            <person name="Fukui M."/>
        </authorList>
    </citation>
    <scope>NUCLEOTIDE SEQUENCE [LARGE SCALE GENOMIC DNA]</scope>
    <source>
        <strain evidence="3">SPP2</strain>
    </source>
</reference>
<feature type="domain" description="Methyltransferase type 11" evidence="1">
    <location>
        <begin position="76"/>
        <end position="148"/>
    </location>
</feature>